<feature type="region of interest" description="Disordered" evidence="1">
    <location>
        <begin position="339"/>
        <end position="413"/>
    </location>
</feature>
<accession>A0A7R8V3C3</accession>
<dbReference type="InterPro" id="IPR031901">
    <property type="entry name" value="Unpaired"/>
</dbReference>
<evidence type="ECO:0000313" key="2">
    <source>
        <dbReference type="EMBL" id="CAD7091679.1"/>
    </source>
</evidence>
<evidence type="ECO:0000256" key="1">
    <source>
        <dbReference type="SAM" id="MobiDB-lite"/>
    </source>
</evidence>
<dbReference type="GO" id="GO:0007259">
    <property type="term" value="P:cell surface receptor signaling pathway via JAK-STAT"/>
    <property type="evidence" value="ECO:0007669"/>
    <property type="project" value="InterPro"/>
</dbReference>
<dbReference type="Pfam" id="PF15972">
    <property type="entry name" value="Unpaired"/>
    <property type="match status" value="1"/>
</dbReference>
<dbReference type="AlphaFoldDB" id="A0A7R8V3C3"/>
<reference evidence="2 3" key="1">
    <citation type="submission" date="2020-11" db="EMBL/GenBank/DDBJ databases">
        <authorList>
            <person name="Wallbank WR R."/>
            <person name="Pardo Diaz C."/>
            <person name="Kozak K."/>
            <person name="Martin S."/>
            <person name="Jiggins C."/>
            <person name="Moest M."/>
            <person name="Warren A I."/>
            <person name="Generalovic N T."/>
            <person name="Byers J.R.P. K."/>
            <person name="Montejo-Kovacevich G."/>
            <person name="Yen C E."/>
        </authorList>
    </citation>
    <scope>NUCLEOTIDE SEQUENCE [LARGE SCALE GENOMIC DNA]</scope>
</reference>
<dbReference type="GO" id="GO:0001700">
    <property type="term" value="P:embryonic development via the syncytial blastoderm"/>
    <property type="evidence" value="ECO:0007669"/>
    <property type="project" value="InterPro"/>
</dbReference>
<feature type="compositionally biased region" description="Low complexity" evidence="1">
    <location>
        <begin position="360"/>
        <end position="380"/>
    </location>
</feature>
<dbReference type="FunCoup" id="A0A7R8V3C3">
    <property type="interactions" value="50"/>
</dbReference>
<feature type="compositionally biased region" description="Basic residues" evidence="1">
    <location>
        <begin position="381"/>
        <end position="391"/>
    </location>
</feature>
<gene>
    <name evidence="2" type="ORF">HERILL_LOCUS14090</name>
</gene>
<protein>
    <submittedName>
        <fullName evidence="2">Uncharacterized protein</fullName>
    </submittedName>
</protein>
<dbReference type="EMBL" id="LR899013">
    <property type="protein sequence ID" value="CAD7091679.1"/>
    <property type="molecule type" value="Genomic_DNA"/>
</dbReference>
<keyword evidence="3" id="KW-1185">Reference proteome</keyword>
<dbReference type="Proteomes" id="UP000594454">
    <property type="component" value="Chromosome 5"/>
</dbReference>
<sequence length="413" mass="46330">MIYASCSHTERAKISEESRPVWSRIGSNYTTNLIATGETVFGSSFRILCGGCSSSATNIKNNKTGFHNSKLHTRTTTLQWLFFIVILYATLTEMLPEVDAVPLAGATSRSLSQCRSADCDTAHNRPKAKPGVAQSFACKKRLIKRTDANLKICTPERVRQLFPDSVPWQNPCSANAYDDHAVIEKRHLNLDPLKRHLKNMLITKYGSCNNSDKTDWCHKSQQYSFFEHSRRTDKLCLRLEHKRLQVYVAGLSYLNRLNENANLTTIVQNAKTLLCEIETAINQTACIKPPSPLSPREMCLRLNLQSLHETEEQTGVDVIFAKANFGKYLRGLNRTLASQRQPNVCGRPKLSGNRRRISADSSGRITSSIDSSASNTSNQSKPRRRKNRLRISAKPALNARNRGRAGQRGAHVE</sequence>
<dbReference type="InParanoid" id="A0A7R8V3C3"/>
<evidence type="ECO:0000313" key="3">
    <source>
        <dbReference type="Proteomes" id="UP000594454"/>
    </source>
</evidence>
<organism evidence="2 3">
    <name type="scientific">Hermetia illucens</name>
    <name type="common">Black soldier fly</name>
    <dbReference type="NCBI Taxonomy" id="343691"/>
    <lineage>
        <taxon>Eukaryota</taxon>
        <taxon>Metazoa</taxon>
        <taxon>Ecdysozoa</taxon>
        <taxon>Arthropoda</taxon>
        <taxon>Hexapoda</taxon>
        <taxon>Insecta</taxon>
        <taxon>Pterygota</taxon>
        <taxon>Neoptera</taxon>
        <taxon>Endopterygota</taxon>
        <taxon>Diptera</taxon>
        <taxon>Brachycera</taxon>
        <taxon>Stratiomyomorpha</taxon>
        <taxon>Stratiomyidae</taxon>
        <taxon>Hermetiinae</taxon>
        <taxon>Hermetia</taxon>
    </lineage>
</organism>
<dbReference type="OrthoDB" id="7781488at2759"/>
<proteinExistence type="predicted"/>
<name>A0A7R8V3C3_HERIL</name>